<feature type="compositionally biased region" description="Acidic residues" evidence="6">
    <location>
        <begin position="1356"/>
        <end position="1370"/>
    </location>
</feature>
<feature type="compositionally biased region" description="Low complexity" evidence="6">
    <location>
        <begin position="435"/>
        <end position="453"/>
    </location>
</feature>
<dbReference type="Pfam" id="PF12333">
    <property type="entry name" value="Ipi1_N"/>
    <property type="match status" value="1"/>
</dbReference>
<feature type="region of interest" description="Disordered" evidence="6">
    <location>
        <begin position="1343"/>
        <end position="1370"/>
    </location>
</feature>
<dbReference type="EMBL" id="JAAAIL010002127">
    <property type="protein sequence ID" value="KAG0260220.1"/>
    <property type="molecule type" value="Genomic_DNA"/>
</dbReference>
<feature type="region of interest" description="Disordered" evidence="6">
    <location>
        <begin position="239"/>
        <end position="284"/>
    </location>
</feature>
<reference evidence="8" key="1">
    <citation type="journal article" date="2020" name="Fungal Divers.">
        <title>Resolving the Mortierellaceae phylogeny through synthesis of multi-gene phylogenetics and phylogenomics.</title>
        <authorList>
            <person name="Vandepol N."/>
            <person name="Liber J."/>
            <person name="Desiro A."/>
            <person name="Na H."/>
            <person name="Kennedy M."/>
            <person name="Barry K."/>
            <person name="Grigoriev I.V."/>
            <person name="Miller A.N."/>
            <person name="O'Donnell K."/>
            <person name="Stajich J.E."/>
            <person name="Bonito G."/>
        </authorList>
    </citation>
    <scope>NUCLEOTIDE SEQUENCE</scope>
    <source>
        <strain evidence="8">NRRL 28262</strain>
    </source>
</reference>
<dbReference type="GO" id="GO:0120330">
    <property type="term" value="C:rixosome complex"/>
    <property type="evidence" value="ECO:0007669"/>
    <property type="project" value="UniProtKB-UniRule"/>
</dbReference>
<keyword evidence="4 5" id="KW-0539">Nucleus</keyword>
<dbReference type="GO" id="GO:0005634">
    <property type="term" value="C:nucleus"/>
    <property type="evidence" value="ECO:0007669"/>
    <property type="project" value="UniProtKB-SubCell"/>
</dbReference>
<comment type="subcellular location">
    <subcellularLocation>
        <location evidence="2 5">Nucleus</location>
    </subcellularLocation>
</comment>
<feature type="compositionally biased region" description="Basic residues" evidence="6">
    <location>
        <begin position="986"/>
        <end position="996"/>
    </location>
</feature>
<comment type="subunit">
    <text evidence="5">Component of the RIX1 complex.</text>
</comment>
<dbReference type="InterPro" id="IPR016024">
    <property type="entry name" value="ARM-type_fold"/>
</dbReference>
<name>A0AAD4H236_9FUNG</name>
<comment type="caution">
    <text evidence="8">The sequence shown here is derived from an EMBL/GenBank/DDBJ whole genome shotgun (WGS) entry which is preliminary data.</text>
</comment>
<sequence>MSPSTTTTAAATNPLVQATNAILNPLSLQELALLLAYLLSIAPEQWIPWHLYDFFIRPQGRKYKDFIEMLPTHSQRILKALLETVEALIEYATRIAVLQQRMVLQHQAQQQLQGGKLQQQQQQQQAALAHLRSKSEVDPGHSRNNGGYGNPMLTRSGASSTLSLARALAILEPPFSAQELYQIQQQQQQQQQQQKASLNATTQGGDTVHQEIALQGRKRRVILDSLSGLVFRPRQNESLRAGGAGSGSGSGTMGVLLESPTDNGAGGLSVPEEKGGGGKGKNMRRRSFLGAATTTSSSSGSSAATTAGGLSPAAVALQLQMSEREREAGHLAFENLVSAFEAEYVRPFPSALSSLVGVTGSGTRTGSGTDAKAAPTPAAGGAVEAGNGTESQDELPKVTLPQSVVDAGSVARIRSFAPSNGSTSASTQGLQPTGLSLQRQQQQLPPRQARSLPTAVSTPVGTDLAAVRSLSLPPWRKKHHSALQLGQHQQLSRSLSTTVVRQQEWLPQYPFQAQVHGQAGQSQQRSSLPVSAPAVPETLQSSVSPPVPENAAVSEDPTGDDAIVALRPRSCGPVVVTTTTTTPFMSATLPRRTSQRSSTKKKRPMSLDSTDNITGADNKSQLLRTRTLSGTISSTWTAWKDHLLVLEEEEYVIEDSSESISIISSIMPKSSSKRKKEKNADFKKTKLKVGKKKAVADSFTDTSFKSKAISLPSQSISHDKTALLTNSRNVTFAELMTQLKHYSPGTRKDALLGLRDLFHRHPHLLPLHLGVLVNTVVRLLIDDSSVVRKALQNFLGEFIPMLHARDIHPFLPLLIVYTCSAMTHILDDIREDALKFMDLWVAAGGQVVVNGFWDKIIPNYVSLLTSDSNATNSSKNASAMSFTASANSGMVTGTSTSGTSGSSGGATQKVVANASTGKNAPGSLKAKCDVLESLAGFLQEGLGGEGGDKDPYWFLRNFLGTAHARKAFNTVRTQRGSHEDLSTGKNKGRSSKKRKASTSASNKNGRSVRKKTDGEDDEESDSEDDSDDSDESDSEDESSDTATEDLSENNESAESLLFDSSPIISFGNSHRHHQPLATFPMHPSVSQSSLAQSIWGSMTRDAASGQQQQDPNARTSISIKVFHQQGGASASGAGANTGVSGSGKTSGDQMGGVQGRLAQIKPLIATLHPLLLSVWLDTAPSVFSSATTIHANHSLTVVHLVLRIWGILWRAALARPKKKTTAGEQTEEEREQEREEVRWLDEFLQSLLRHVLIYFPFGKDTVGMIDSKVSALLQEMNTTYCELTSLFLLGSGVGRTQLVRKESNSSTAATSANDKKSKRHQAKADLKLKSSYRISNKDAKKRQAAAAASAKAGGDDSSDYESEDDDEEFAEHDRAVAAAGGKQQEMFVAVQVVTPPWADQVVEFVLDALGWTNPEGSDDDEEEEEEEKVKGSSLTEMSSMSTDFKSQHLVALLPTLWTLLNCLETKRREWVFEALMSFFDQAHVQSGSKRTVLQFLALVIKLQSHPHYTGSFSINIPGSRAGVSNSRRALLGLAKKDRKEQQASIQKLSKLLAASLLKLPKLLWDLGTERVETSQTVLDLLAWRAQFLKTLQSYMALFFCVTVAAPKGSEAATRTIMGPFVKLPPALQRRAIEIVFYSGVVLPLEEEEEEKSRGNKKVKKQQKQMEPLLAAVQSCCKVGELSDQTRLYIQETLRIN</sequence>
<feature type="region of interest" description="Disordered" evidence="6">
    <location>
        <begin position="416"/>
        <end position="457"/>
    </location>
</feature>
<keyword evidence="5" id="KW-0698">rRNA processing</keyword>
<dbReference type="PANTHER" id="PTHR16056">
    <property type="entry name" value="REGULATOR OF MICROTUBULE DYNAMICS PROTEIN"/>
    <property type="match status" value="1"/>
</dbReference>
<feature type="compositionally biased region" description="Gly residues" evidence="6">
    <location>
        <begin position="242"/>
        <end position="252"/>
    </location>
</feature>
<dbReference type="Gene3D" id="1.25.10.10">
    <property type="entry name" value="Leucine-rich Repeat Variant"/>
    <property type="match status" value="1"/>
</dbReference>
<feature type="compositionally biased region" description="Acidic residues" evidence="6">
    <location>
        <begin position="1014"/>
        <end position="1048"/>
    </location>
</feature>
<dbReference type="SUPFAM" id="SSF48371">
    <property type="entry name" value="ARM repeat"/>
    <property type="match status" value="1"/>
</dbReference>
<feature type="compositionally biased region" description="Polar residues" evidence="6">
    <location>
        <begin position="607"/>
        <end position="616"/>
    </location>
</feature>
<feature type="region of interest" description="Disordered" evidence="6">
    <location>
        <begin position="123"/>
        <end position="154"/>
    </location>
</feature>
<feature type="compositionally biased region" description="Polar residues" evidence="6">
    <location>
        <begin position="519"/>
        <end position="529"/>
    </location>
</feature>
<comment type="similarity">
    <text evidence="3 5">Belongs to the IPI1/TEX10 family.</text>
</comment>
<dbReference type="InterPro" id="IPR024679">
    <property type="entry name" value="Ipi1_N"/>
</dbReference>
<keyword evidence="5" id="KW-0690">Ribosome biogenesis</keyword>
<evidence type="ECO:0000256" key="5">
    <source>
        <dbReference type="RuleBase" id="RU368021"/>
    </source>
</evidence>
<evidence type="ECO:0000259" key="7">
    <source>
        <dbReference type="Pfam" id="PF12333"/>
    </source>
</evidence>
<feature type="region of interest" description="Disordered" evidence="6">
    <location>
        <begin position="969"/>
        <end position="1053"/>
    </location>
</feature>
<dbReference type="GO" id="GO:0006364">
    <property type="term" value="P:rRNA processing"/>
    <property type="evidence" value="ECO:0007669"/>
    <property type="project" value="UniProtKB-UniRule"/>
</dbReference>
<feature type="region of interest" description="Disordered" evidence="6">
    <location>
        <begin position="516"/>
        <end position="556"/>
    </location>
</feature>
<keyword evidence="9" id="KW-1185">Reference proteome</keyword>
<evidence type="ECO:0000256" key="2">
    <source>
        <dbReference type="ARBA" id="ARBA00004123"/>
    </source>
</evidence>
<evidence type="ECO:0000313" key="9">
    <source>
        <dbReference type="Proteomes" id="UP001194580"/>
    </source>
</evidence>
<feature type="compositionally biased region" description="Acidic residues" evidence="6">
    <location>
        <begin position="1416"/>
        <end position="1426"/>
    </location>
</feature>
<feature type="region of interest" description="Disordered" evidence="6">
    <location>
        <begin position="361"/>
        <end position="397"/>
    </location>
</feature>
<feature type="region of interest" description="Disordered" evidence="6">
    <location>
        <begin position="1300"/>
        <end position="1324"/>
    </location>
</feature>
<protein>
    <recommendedName>
        <fullName evidence="5">Pre-rRNA-processing protein</fullName>
    </recommendedName>
</protein>
<dbReference type="InterPro" id="IPR011989">
    <property type="entry name" value="ARM-like"/>
</dbReference>
<gene>
    <name evidence="8" type="ORF">BGZ95_004496</name>
</gene>
<proteinExistence type="inferred from homology"/>
<evidence type="ECO:0000256" key="1">
    <source>
        <dbReference type="ARBA" id="ARBA00002355"/>
    </source>
</evidence>
<dbReference type="PANTHER" id="PTHR16056:SF2">
    <property type="entry name" value="TESTIS-EXPRESSED PROTEIN 10"/>
    <property type="match status" value="1"/>
</dbReference>
<feature type="compositionally biased region" description="Low complexity" evidence="6">
    <location>
        <begin position="1127"/>
        <end position="1143"/>
    </location>
</feature>
<evidence type="ECO:0000313" key="8">
    <source>
        <dbReference type="EMBL" id="KAG0260220.1"/>
    </source>
</evidence>
<accession>A0AAD4H236</accession>
<dbReference type="Proteomes" id="UP001194580">
    <property type="component" value="Unassembled WGS sequence"/>
</dbReference>
<feature type="compositionally biased region" description="Low complexity" evidence="6">
    <location>
        <begin position="366"/>
        <end position="386"/>
    </location>
</feature>
<feature type="region of interest" description="Disordered" evidence="6">
    <location>
        <begin position="1127"/>
        <end position="1151"/>
    </location>
</feature>
<evidence type="ECO:0000256" key="4">
    <source>
        <dbReference type="ARBA" id="ARBA00023242"/>
    </source>
</evidence>
<organism evidence="8 9">
    <name type="scientific">Linnemannia exigua</name>
    <dbReference type="NCBI Taxonomy" id="604196"/>
    <lineage>
        <taxon>Eukaryota</taxon>
        <taxon>Fungi</taxon>
        <taxon>Fungi incertae sedis</taxon>
        <taxon>Mucoromycota</taxon>
        <taxon>Mortierellomycotina</taxon>
        <taxon>Mortierellomycetes</taxon>
        <taxon>Mortierellales</taxon>
        <taxon>Mortierellaceae</taxon>
        <taxon>Linnemannia</taxon>
    </lineage>
</organism>
<feature type="domain" description="Pre-rRNA-processing protein Ipi1 N-terminal" evidence="7">
    <location>
        <begin position="806"/>
        <end position="885"/>
    </location>
</feature>
<feature type="region of interest" description="Disordered" evidence="6">
    <location>
        <begin position="588"/>
        <end position="616"/>
    </location>
</feature>
<feature type="compositionally biased region" description="Polar residues" evidence="6">
    <location>
        <begin position="417"/>
        <end position="434"/>
    </location>
</feature>
<comment type="function">
    <text evidence="1 5">Component of the RIX1 complex required for processing of ITS2 sequences from 35S pre-rRNA.</text>
</comment>
<evidence type="ECO:0000256" key="6">
    <source>
        <dbReference type="SAM" id="MobiDB-lite"/>
    </source>
</evidence>
<evidence type="ECO:0000256" key="3">
    <source>
        <dbReference type="ARBA" id="ARBA00006427"/>
    </source>
</evidence>
<feature type="region of interest" description="Disordered" evidence="6">
    <location>
        <begin position="1412"/>
        <end position="1437"/>
    </location>
</feature>